<keyword evidence="2" id="KW-1185">Reference proteome</keyword>
<gene>
    <name evidence="1" type="ORF">EBB45_14495</name>
</gene>
<sequence>MEETKQVFIQEMKTQTKYGRNKTGLHSFDEDQIGIRGEVKKVFMQEMETQTEYRRSKLGLHSSNEDLN</sequence>
<comment type="caution">
    <text evidence="1">The sequence shown here is derived from an EMBL/GenBank/DDBJ whole genome shotgun (WGS) entry which is preliminary data.</text>
</comment>
<reference evidence="1 2" key="1">
    <citation type="journal article" date="2013" name="J. Microbiol.">
        <title>Lysinibacillus chungkukjangi sp. nov., isolated from Chungkukjang, Korean fermented soybean food.</title>
        <authorList>
            <person name="Kim S.J."/>
            <person name="Jang Y.H."/>
            <person name="Hamada M."/>
            <person name="Ahn J.H."/>
            <person name="Weon H.Y."/>
            <person name="Suzuki K."/>
            <person name="Whang K.S."/>
            <person name="Kwon S.W."/>
        </authorList>
    </citation>
    <scope>NUCLEOTIDE SEQUENCE [LARGE SCALE GENOMIC DNA]</scope>
    <source>
        <strain evidence="1 2">MCCC 1A12701</strain>
    </source>
</reference>
<evidence type="ECO:0000313" key="1">
    <source>
        <dbReference type="EMBL" id="RQW73783.1"/>
    </source>
</evidence>
<dbReference type="AlphaFoldDB" id="A0A3N9UBB9"/>
<evidence type="ECO:0000313" key="2">
    <source>
        <dbReference type="Proteomes" id="UP000274033"/>
    </source>
</evidence>
<accession>A0A3N9UBB9</accession>
<organism evidence="1 2">
    <name type="scientific">Lysinibacillus composti</name>
    <dbReference type="NCBI Taxonomy" id="720633"/>
    <lineage>
        <taxon>Bacteria</taxon>
        <taxon>Bacillati</taxon>
        <taxon>Bacillota</taxon>
        <taxon>Bacilli</taxon>
        <taxon>Bacillales</taxon>
        <taxon>Bacillaceae</taxon>
        <taxon>Lysinibacillus</taxon>
    </lineage>
</organism>
<protein>
    <submittedName>
        <fullName evidence="1">Uncharacterized protein</fullName>
    </submittedName>
</protein>
<dbReference type="RefSeq" id="WP_124765970.1">
    <property type="nucleotide sequence ID" value="NZ_JAFBDY010000027.1"/>
</dbReference>
<name>A0A3N9UBB9_9BACI</name>
<proteinExistence type="predicted"/>
<dbReference type="EMBL" id="RRCT01000015">
    <property type="protein sequence ID" value="RQW73783.1"/>
    <property type="molecule type" value="Genomic_DNA"/>
</dbReference>
<dbReference type="Proteomes" id="UP000274033">
    <property type="component" value="Unassembled WGS sequence"/>
</dbReference>